<proteinExistence type="predicted"/>
<dbReference type="AlphaFoldDB" id="A0A0B7B073"/>
<gene>
    <name evidence="1" type="primary">ORF153592</name>
</gene>
<name>A0A0B7B073_9EUPU</name>
<evidence type="ECO:0000313" key="1">
    <source>
        <dbReference type="EMBL" id="CEK86418.1"/>
    </source>
</evidence>
<reference evidence="1" key="1">
    <citation type="submission" date="2014-12" db="EMBL/GenBank/DDBJ databases">
        <title>Insight into the proteome of Arion vulgaris.</title>
        <authorList>
            <person name="Aradska J."/>
            <person name="Bulat T."/>
            <person name="Smidak R."/>
            <person name="Sarate P."/>
            <person name="Gangsoo J."/>
            <person name="Sialana F."/>
            <person name="Bilban M."/>
            <person name="Lubec G."/>
        </authorList>
    </citation>
    <scope>NUCLEOTIDE SEQUENCE</scope>
    <source>
        <tissue evidence="1">Skin</tissue>
    </source>
</reference>
<dbReference type="EMBL" id="HACG01039553">
    <property type="protein sequence ID" value="CEK86418.1"/>
    <property type="molecule type" value="Transcribed_RNA"/>
</dbReference>
<organism evidence="1">
    <name type="scientific">Arion vulgaris</name>
    <dbReference type="NCBI Taxonomy" id="1028688"/>
    <lineage>
        <taxon>Eukaryota</taxon>
        <taxon>Metazoa</taxon>
        <taxon>Spiralia</taxon>
        <taxon>Lophotrochozoa</taxon>
        <taxon>Mollusca</taxon>
        <taxon>Gastropoda</taxon>
        <taxon>Heterobranchia</taxon>
        <taxon>Euthyneura</taxon>
        <taxon>Panpulmonata</taxon>
        <taxon>Eupulmonata</taxon>
        <taxon>Stylommatophora</taxon>
        <taxon>Helicina</taxon>
        <taxon>Arionoidea</taxon>
        <taxon>Arionidae</taxon>
        <taxon>Arion</taxon>
    </lineage>
</organism>
<protein>
    <submittedName>
        <fullName evidence="1">Uncharacterized protein</fullName>
    </submittedName>
</protein>
<sequence>MLVTDFKQTNSVSKKTLSKVHLTFWSSIAPVSLAQLGRAPVSFAQLGRAWKRLLMYNIYTYRI</sequence>
<accession>A0A0B7B073</accession>